<reference evidence="1" key="1">
    <citation type="submission" date="2018-05" db="EMBL/GenBank/DDBJ databases">
        <authorList>
            <person name="Lanie J.A."/>
            <person name="Ng W.-L."/>
            <person name="Kazmierczak K.M."/>
            <person name="Andrzejewski T.M."/>
            <person name="Davidsen T.M."/>
            <person name="Wayne K.J."/>
            <person name="Tettelin H."/>
            <person name="Glass J.I."/>
            <person name="Rusch D."/>
            <person name="Podicherti R."/>
            <person name="Tsui H.-C.T."/>
            <person name="Winkler M.E."/>
        </authorList>
    </citation>
    <scope>NUCLEOTIDE SEQUENCE</scope>
</reference>
<protein>
    <submittedName>
        <fullName evidence="1">Uncharacterized protein</fullName>
    </submittedName>
</protein>
<gene>
    <name evidence="1" type="ORF">METZ01_LOCUS206947</name>
</gene>
<sequence>MNRRVTATAFTSVWKDAGHSQNFIPRELENASLEKKDEICVEVHDIKKDWG</sequence>
<organism evidence="1">
    <name type="scientific">marine metagenome</name>
    <dbReference type="NCBI Taxonomy" id="408172"/>
    <lineage>
        <taxon>unclassified sequences</taxon>
        <taxon>metagenomes</taxon>
        <taxon>ecological metagenomes</taxon>
    </lineage>
</organism>
<feature type="non-terminal residue" evidence="1">
    <location>
        <position position="51"/>
    </location>
</feature>
<dbReference type="EMBL" id="UINC01046284">
    <property type="protein sequence ID" value="SVB54093.1"/>
    <property type="molecule type" value="Genomic_DNA"/>
</dbReference>
<dbReference type="AlphaFoldDB" id="A0A382EVX3"/>
<proteinExistence type="predicted"/>
<evidence type="ECO:0000313" key="1">
    <source>
        <dbReference type="EMBL" id="SVB54093.1"/>
    </source>
</evidence>
<accession>A0A382EVX3</accession>
<name>A0A382EVX3_9ZZZZ</name>